<sequence>MFPENRVPQTHFTGSRLLASQQPIIHVTMSTTHYLGTAGDVGWDSSVPRDPDTPWRESFGGISDPTYARRGESAFAPQLPRIPNPIGMEYTPDSLGQLAPIPKPAGAEIDKLYLYERFQGLHNFGLRTWQLPSINHGLPPQGTLSVNEAGWHPAFRKDRWMEAVFFAKREDVKDNVPKSDWWANIPSSNGLNIPKVIDLLAPEHVAMNPQEEYKVYKESSDLSFYIHWTAFDKYDPDGYGHYNRSHGLAHGYTRVVYGRHGEWLSPFVAICLNTDNLNTLLHVHGTTPDQRAQHYMAQFQMASTMLKDEGTSELGLSGEKRLFGGTIRMAPTLLATGYTENSLNHYRPYALGIFQFPEDPFWDKLPNIYPDRWKDPQVTERFVIPTIYAANMEQERYWTDIVGKFGTNSIKVPRYLKVPVLQPYDMLRVWSARESTDKKWQSSPYSQIMVRIPISSFGEAVKQQDKKWAYAAMQELRNRLMYINKFAEDDPTQIFPHLNLFSALSILMGAVLPWEENKEMHQFTIQAEAQPNRWFPSQSAEHKTHFRFPDTWEPGPGSRDDYEWASGGPVMSAYYDRGPMDGREMTIQFGEQTVQSWVTLVPSHHALTLAVVRLAASLRQQVNDLRSNPQLDAHGWLRWDFEFPPYDPQLYLSDPHAKYTDPADGQVKEKSLWRKYDAKTRYTEDDTALLPSPKKQTRGEQARNEAEMTADWRRTRLMSRRQGLNQAAVEQEAQAYWASRKQVRQQTQTRGQHQPQVQPQPQWQPPQLHWPPQRENTYAPPPAQPVCPWPPGSQSDTRQLSAAAPVFVPGPESGSGGSQPRSNQPGEHRPGYGGFAWNDPPGGGQAKRATLVAKKVQQMQKEKDSERKQTNPVVFWTVGEVADHRSDTDRWVLLSDGQAGFDVFDVSGVSRLRGDRFTKKTTLTENGHLLSDEHAITYVQHQHDKLFRGKLLLEKELNEILEHDGEDGRRKWVYVGYDVFDITDFHFAGDEERQMLFSASRGFVGHITRHRDDLFARLMPYRCAKLSEPRTLDISLDLPKSLFTMKDISRRIFPGNGMATVINENVYQLGDWTKDFADFHPGGRQAIYNLAGRDATAEFISAHENWDKLLEKMDHIGYVVPERSLGSAIRNRDSEIQYGSIVYKMDSDVYVSGQLSRHFERVGTAQNQMEARAHFEQNYAELQRYLGINVTPLNDVASQRTLFASLLNVPELAVAYITSPPSRSVTTVELVENSDYRPLPGAETSSMAAQFRKVWVSIEETVYDVTDLARYGNDEIKEKVSSFGGRECTDPSLIHDIVACHVAPVVGKLVSEPTHQKHSHKKSRPLQLKPKPSANDLRKKRVKRRKRKSRSRGVA</sequence>
<keyword evidence="8" id="KW-1185">Reference proteome</keyword>
<gene>
    <name evidence="7" type="ORF">B0T25DRAFT_633845</name>
</gene>
<reference evidence="7" key="2">
    <citation type="submission" date="2023-06" db="EMBL/GenBank/DDBJ databases">
        <authorList>
            <consortium name="Lawrence Berkeley National Laboratory"/>
            <person name="Haridas S."/>
            <person name="Hensen N."/>
            <person name="Bonometti L."/>
            <person name="Westerberg I."/>
            <person name="Brannstrom I.O."/>
            <person name="Guillou S."/>
            <person name="Cros-Aarteil S."/>
            <person name="Calhoun S."/>
            <person name="Kuo A."/>
            <person name="Mondo S."/>
            <person name="Pangilinan J."/>
            <person name="Riley R."/>
            <person name="Labutti K."/>
            <person name="Andreopoulos B."/>
            <person name="Lipzen A."/>
            <person name="Chen C."/>
            <person name="Yanf M."/>
            <person name="Daum C."/>
            <person name="Ng V."/>
            <person name="Clum A."/>
            <person name="Steindorff A."/>
            <person name="Ohm R."/>
            <person name="Martin F."/>
            <person name="Silar P."/>
            <person name="Natvig D."/>
            <person name="Lalanne C."/>
            <person name="Gautier V."/>
            <person name="Ament-Velasquez S.L."/>
            <person name="Kruys A."/>
            <person name="Hutchinson M.I."/>
            <person name="Powell A.J."/>
            <person name="Barry K."/>
            <person name="Miller A.N."/>
            <person name="Grigoriev I.V."/>
            <person name="Debuchy R."/>
            <person name="Gladieux P."/>
            <person name="Thoren M.H."/>
            <person name="Johannesson H."/>
        </authorList>
    </citation>
    <scope>NUCLEOTIDE SEQUENCE</scope>
    <source>
        <strain evidence="7">CBS 955.72</strain>
    </source>
</reference>
<comment type="caution">
    <text evidence="7">The sequence shown here is derived from an EMBL/GenBank/DDBJ whole genome shotgun (WGS) entry which is preliminary data.</text>
</comment>
<evidence type="ECO:0000313" key="7">
    <source>
        <dbReference type="EMBL" id="KAK3346331.1"/>
    </source>
</evidence>
<evidence type="ECO:0000256" key="1">
    <source>
        <dbReference type="ARBA" id="ARBA00022617"/>
    </source>
</evidence>
<proteinExistence type="inferred from homology"/>
<feature type="region of interest" description="Disordered" evidence="5">
    <location>
        <begin position="684"/>
        <end position="711"/>
    </location>
</feature>
<dbReference type="SUPFAM" id="SSF55856">
    <property type="entry name" value="Cytochrome b5-like heme/steroid binding domain"/>
    <property type="match status" value="1"/>
</dbReference>
<feature type="compositionally biased region" description="Basic residues" evidence="5">
    <location>
        <begin position="1338"/>
        <end position="1355"/>
    </location>
</feature>
<keyword evidence="2" id="KW-0479">Metal-binding</keyword>
<feature type="compositionally biased region" description="Low complexity" evidence="5">
    <location>
        <begin position="805"/>
        <end position="822"/>
    </location>
</feature>
<dbReference type="Proteomes" id="UP001275084">
    <property type="component" value="Unassembled WGS sequence"/>
</dbReference>
<dbReference type="Gene3D" id="3.10.120.10">
    <property type="entry name" value="Cytochrome b5-like heme/steroid binding domain"/>
    <property type="match status" value="1"/>
</dbReference>
<feature type="domain" description="Cytochrome b5 heme-binding" evidence="6">
    <location>
        <begin position="1243"/>
        <end position="1310"/>
    </location>
</feature>
<feature type="region of interest" description="Disordered" evidence="5">
    <location>
        <begin position="1312"/>
        <end position="1355"/>
    </location>
</feature>
<dbReference type="PANTHER" id="PTHR19359:SF14">
    <property type="entry name" value="CYTOCHROME B5 A"/>
    <property type="match status" value="1"/>
</dbReference>
<protein>
    <recommendedName>
        <fullName evidence="6">Cytochrome b5 heme-binding domain-containing protein</fullName>
    </recommendedName>
</protein>
<feature type="region of interest" description="Disordered" evidence="5">
    <location>
        <begin position="740"/>
        <end position="834"/>
    </location>
</feature>
<organism evidence="7 8">
    <name type="scientific">Lasiosphaeria hispida</name>
    <dbReference type="NCBI Taxonomy" id="260671"/>
    <lineage>
        <taxon>Eukaryota</taxon>
        <taxon>Fungi</taxon>
        <taxon>Dikarya</taxon>
        <taxon>Ascomycota</taxon>
        <taxon>Pezizomycotina</taxon>
        <taxon>Sordariomycetes</taxon>
        <taxon>Sordariomycetidae</taxon>
        <taxon>Sordariales</taxon>
        <taxon>Lasiosphaeriaceae</taxon>
        <taxon>Lasiosphaeria</taxon>
    </lineage>
</organism>
<dbReference type="InterPro" id="IPR050668">
    <property type="entry name" value="Cytochrome_b5"/>
</dbReference>
<feature type="compositionally biased region" description="Low complexity" evidence="5">
    <location>
        <begin position="744"/>
        <end position="773"/>
    </location>
</feature>
<dbReference type="EMBL" id="JAUIQD010000006">
    <property type="protein sequence ID" value="KAK3346331.1"/>
    <property type="molecule type" value="Genomic_DNA"/>
</dbReference>
<evidence type="ECO:0000313" key="8">
    <source>
        <dbReference type="Proteomes" id="UP001275084"/>
    </source>
</evidence>
<feature type="compositionally biased region" description="Pro residues" evidence="5">
    <location>
        <begin position="779"/>
        <end position="791"/>
    </location>
</feature>
<reference evidence="7" key="1">
    <citation type="journal article" date="2023" name="Mol. Phylogenet. Evol.">
        <title>Genome-scale phylogeny and comparative genomics of the fungal order Sordariales.</title>
        <authorList>
            <person name="Hensen N."/>
            <person name="Bonometti L."/>
            <person name="Westerberg I."/>
            <person name="Brannstrom I.O."/>
            <person name="Guillou S."/>
            <person name="Cros-Aarteil S."/>
            <person name="Calhoun S."/>
            <person name="Haridas S."/>
            <person name="Kuo A."/>
            <person name="Mondo S."/>
            <person name="Pangilinan J."/>
            <person name="Riley R."/>
            <person name="LaButti K."/>
            <person name="Andreopoulos B."/>
            <person name="Lipzen A."/>
            <person name="Chen C."/>
            <person name="Yan M."/>
            <person name="Daum C."/>
            <person name="Ng V."/>
            <person name="Clum A."/>
            <person name="Steindorff A."/>
            <person name="Ohm R.A."/>
            <person name="Martin F."/>
            <person name="Silar P."/>
            <person name="Natvig D.O."/>
            <person name="Lalanne C."/>
            <person name="Gautier V."/>
            <person name="Ament-Velasquez S.L."/>
            <person name="Kruys A."/>
            <person name="Hutchinson M.I."/>
            <person name="Powell A.J."/>
            <person name="Barry K."/>
            <person name="Miller A.N."/>
            <person name="Grigoriev I.V."/>
            <person name="Debuchy R."/>
            <person name="Gladieux P."/>
            <person name="Hiltunen Thoren M."/>
            <person name="Johannesson H."/>
        </authorList>
    </citation>
    <scope>NUCLEOTIDE SEQUENCE</scope>
    <source>
        <strain evidence="7">CBS 955.72</strain>
    </source>
</reference>
<feature type="domain" description="Cytochrome b5 heme-binding" evidence="6">
    <location>
        <begin position="1043"/>
        <end position="1120"/>
    </location>
</feature>
<evidence type="ECO:0000256" key="5">
    <source>
        <dbReference type="SAM" id="MobiDB-lite"/>
    </source>
</evidence>
<accession>A0AAJ0HB79</accession>
<evidence type="ECO:0000256" key="2">
    <source>
        <dbReference type="ARBA" id="ARBA00022723"/>
    </source>
</evidence>
<dbReference type="GO" id="GO:0046872">
    <property type="term" value="F:metal ion binding"/>
    <property type="evidence" value="ECO:0007669"/>
    <property type="project" value="UniProtKB-KW"/>
</dbReference>
<keyword evidence="1" id="KW-0349">Heme</keyword>
<dbReference type="InterPro" id="IPR036400">
    <property type="entry name" value="Cyt_B5-like_heme/steroid_sf"/>
</dbReference>
<dbReference type="SMART" id="SM01117">
    <property type="entry name" value="Cyt-b5"/>
    <property type="match status" value="2"/>
</dbReference>
<evidence type="ECO:0000256" key="4">
    <source>
        <dbReference type="ARBA" id="ARBA00038168"/>
    </source>
</evidence>
<evidence type="ECO:0000256" key="3">
    <source>
        <dbReference type="ARBA" id="ARBA00023004"/>
    </source>
</evidence>
<feature type="compositionally biased region" description="Basic and acidic residues" evidence="5">
    <location>
        <begin position="697"/>
        <end position="711"/>
    </location>
</feature>
<comment type="similarity">
    <text evidence="4">Belongs to the cytochrome b5 family.</text>
</comment>
<dbReference type="GO" id="GO:0020037">
    <property type="term" value="F:heme binding"/>
    <property type="evidence" value="ECO:0007669"/>
    <property type="project" value="TreeGrafter"/>
</dbReference>
<dbReference type="GO" id="GO:0016020">
    <property type="term" value="C:membrane"/>
    <property type="evidence" value="ECO:0007669"/>
    <property type="project" value="TreeGrafter"/>
</dbReference>
<keyword evidence="3" id="KW-0408">Iron</keyword>
<evidence type="ECO:0000259" key="6">
    <source>
        <dbReference type="SMART" id="SM01117"/>
    </source>
</evidence>
<dbReference type="Pfam" id="PF00173">
    <property type="entry name" value="Cyt-b5"/>
    <property type="match status" value="1"/>
</dbReference>
<name>A0AAJ0HB79_9PEZI</name>
<dbReference type="InterPro" id="IPR001199">
    <property type="entry name" value="Cyt_B5-like_heme/steroid-bd"/>
</dbReference>
<dbReference type="PANTHER" id="PTHR19359">
    <property type="entry name" value="CYTOCHROME B5"/>
    <property type="match status" value="1"/>
</dbReference>